<dbReference type="EMBL" id="VJOY01000004">
    <property type="protein sequence ID" value="TRX75546.1"/>
    <property type="molecule type" value="Genomic_DNA"/>
</dbReference>
<dbReference type="InterPro" id="IPR021898">
    <property type="entry name" value="DUF3509"/>
</dbReference>
<name>A0A553H1D0_9PSED</name>
<organism evidence="1 2">
    <name type="scientific">Pseudomonas mangiferae</name>
    <dbReference type="NCBI Taxonomy" id="2593654"/>
    <lineage>
        <taxon>Bacteria</taxon>
        <taxon>Pseudomonadati</taxon>
        <taxon>Pseudomonadota</taxon>
        <taxon>Gammaproteobacteria</taxon>
        <taxon>Pseudomonadales</taxon>
        <taxon>Pseudomonadaceae</taxon>
        <taxon>Pseudomonas</taxon>
    </lineage>
</organism>
<dbReference type="RefSeq" id="WP_143487638.1">
    <property type="nucleotide sequence ID" value="NZ_VJOY01000004.1"/>
</dbReference>
<reference evidence="1 2" key="1">
    <citation type="submission" date="2019-07" db="EMBL/GenBank/DDBJ databases">
        <title>Pseudomonas mangiferae sp. nov., isolated from bark of mango tree in Thailand.</title>
        <authorList>
            <person name="Srisuk N."/>
            <person name="Anurat P."/>
        </authorList>
    </citation>
    <scope>NUCLEOTIDE SEQUENCE [LARGE SCALE GENOMIC DNA]</scope>
    <source>
        <strain evidence="1 2">DMKU_BBB3-04</strain>
    </source>
</reference>
<evidence type="ECO:0000313" key="2">
    <source>
        <dbReference type="Proteomes" id="UP000315235"/>
    </source>
</evidence>
<dbReference type="OrthoDB" id="6982745at2"/>
<dbReference type="AlphaFoldDB" id="A0A553H1D0"/>
<comment type="caution">
    <text evidence="1">The sequence shown here is derived from an EMBL/GenBank/DDBJ whole genome shotgun (WGS) entry which is preliminary data.</text>
</comment>
<protein>
    <submittedName>
        <fullName evidence="1">DUF3509 domain-containing protein</fullName>
    </submittedName>
</protein>
<evidence type="ECO:0000313" key="1">
    <source>
        <dbReference type="EMBL" id="TRX75546.1"/>
    </source>
</evidence>
<sequence>MYNPFQLLTEAFQEHYRVNFSLESMDGDIKMTLADDRGVVARRLIKAAQRNDPRRLRRVIDSVRDAIAQSEGHVSPEPLLAISHGGQLTPRAVRQPGRVSGRGVALAVGI</sequence>
<dbReference type="Pfam" id="PF12021">
    <property type="entry name" value="DUF3509"/>
    <property type="match status" value="1"/>
</dbReference>
<dbReference type="Proteomes" id="UP000315235">
    <property type="component" value="Unassembled WGS sequence"/>
</dbReference>
<gene>
    <name evidence="1" type="ORF">FM069_07325</name>
</gene>
<keyword evidence="2" id="KW-1185">Reference proteome</keyword>
<accession>A0A553H1D0</accession>
<proteinExistence type="predicted"/>